<evidence type="ECO:0000256" key="2">
    <source>
        <dbReference type="ARBA" id="ARBA00022737"/>
    </source>
</evidence>
<evidence type="ECO:0000256" key="4">
    <source>
        <dbReference type="SAM" id="SignalP"/>
    </source>
</evidence>
<keyword evidence="7" id="KW-1185">Reference proteome</keyword>
<dbReference type="InterPro" id="IPR011519">
    <property type="entry name" value="UnbV_ASPIC"/>
</dbReference>
<dbReference type="SMART" id="SM00191">
    <property type="entry name" value="Int_alpha"/>
    <property type="match status" value="3"/>
</dbReference>
<dbReference type="PANTHER" id="PTHR16026:SF0">
    <property type="entry name" value="CARTILAGE ACIDIC PROTEIN 1"/>
    <property type="match status" value="1"/>
</dbReference>
<evidence type="ECO:0000256" key="3">
    <source>
        <dbReference type="ARBA" id="ARBA00023180"/>
    </source>
</evidence>
<dbReference type="Pfam" id="PF07593">
    <property type="entry name" value="UnbV_ASPIC"/>
    <property type="match status" value="1"/>
</dbReference>
<dbReference type="PANTHER" id="PTHR16026">
    <property type="entry name" value="CARTILAGE ACIDIC PROTEIN 1"/>
    <property type="match status" value="1"/>
</dbReference>
<protein>
    <submittedName>
        <fullName evidence="6">Repeat domain-containing protein</fullName>
    </submittedName>
</protein>
<dbReference type="InterPro" id="IPR028994">
    <property type="entry name" value="Integrin_alpha_N"/>
</dbReference>
<keyword evidence="3" id="KW-0325">Glycoprotein</keyword>
<dbReference type="Gene3D" id="2.130.10.130">
    <property type="entry name" value="Integrin alpha, N-terminal"/>
    <property type="match status" value="4"/>
</dbReference>
<dbReference type="Pfam" id="PF13517">
    <property type="entry name" value="FG-GAP_3"/>
    <property type="match status" value="6"/>
</dbReference>
<name>A0A1I2MQW6_9FLAO</name>
<dbReference type="PROSITE" id="PS51257">
    <property type="entry name" value="PROKAR_LIPOPROTEIN"/>
    <property type="match status" value="1"/>
</dbReference>
<sequence>MKITSHLSSSIFGSIFIMLFFMACANDKTENEIPAEKENKDALFSKMSSAETGINFENKITNTKDFNIFRYRNFYNGAGVGIGDINNDGLPDIYLTSNLGKNKLYLNKGDFKFEDITINSGTAGAKNWSTGVSMVDINHDGLLDIYVSNAGNIEGADRKNELFINNGDLTFTEDAASYNLDENGFTTHAAFFDYDGDGDLDVYILNNSFIPVSSLSFNNKRDLRSEDWDLPEIFKGGGDKLLRNDDGNFTDVSEEAGIYGSLIGFGLGVTVGDVNNDQLPDLYISNDFYERDYLYINNGDGTFTEDIKNRVSHLSLSSMGADMADINNDARPEIFVTDMLPESDKRLKETSDFERYDIYKLKESRDFYHQFMQNTLQLNTGENSFSEIAFQSGVAQTDWSWGALIFDMDNDGFKDIYVSNGIYHDLTNQDFMDFFANDILQEMVLTGKKKEFDSILSEMPSNPIPNYAFQNNQDLTFDNKTKDWGLNEPSFSNGSAYADLDNDGDLDLVVNNVNQEVFIYKNRTSEQLENNYLKLNLKGEGKNTFAIGSKALLYFDNQVLSQELIPTRGFQSSIDYSLTFGLGKTKKIDSLQIIWPNKATQVIKNPTINTTLQLSQTEANSTFNSDKKQTQPILTEINTKLQNHKENNYIDYDYEGLIPKMLSREGPALAVSDINGDGNEDFYLGGAKGQAGVLYLQNNSGSFSEKNLEVFTSNSSFEDTYAVFADVNGDNKPDLIVGSGGNEANVDKEIFRDRIYINQGNESFSASEYQLPNSAQNTSVIAPYDFDNDGDIDLFIGKRSVPGIFGINPKHQLLENDGKGSFKDVTDAKAYILNDLGMITDATWEDTNADGKKDLILTGDWMAPKILQNNGNSFNPADNNLNEFSGAWTGLSVSDINGDENPDFILGNRGTNSFYQTSAENPVKVYINDFDNNGTIEQIFTRNIDGRDIPIHLRRELAGQISAIKKQNLKFSEYATKSIQELFSEKIVENSIVKEITTFKSFLALNNAEGNYEFKELPTEAQLSSIHAIEHLTTKNGNSYFLLAGNDFNLKPQFGRLDASKGLLLKVSGNGDMEIISSEKSGFLVEGEVKHIRKISNKNAEILILVAINNQEPKIFKFDEKAL</sequence>
<dbReference type="InterPro" id="IPR013517">
    <property type="entry name" value="FG-GAP"/>
</dbReference>
<accession>A0A1I2MQW6</accession>
<dbReference type="InterPro" id="IPR027039">
    <property type="entry name" value="Crtac1"/>
</dbReference>
<evidence type="ECO:0000313" key="6">
    <source>
        <dbReference type="EMBL" id="SFF91877.1"/>
    </source>
</evidence>
<feature type="signal peptide" evidence="4">
    <location>
        <begin position="1"/>
        <end position="25"/>
    </location>
</feature>
<feature type="domain" description="ASPIC/UnbV" evidence="5">
    <location>
        <begin position="546"/>
        <end position="612"/>
    </location>
</feature>
<proteinExistence type="predicted"/>
<organism evidence="6 7">
    <name type="scientific">Salegentibacter agarivorans</name>
    <dbReference type="NCBI Taxonomy" id="345907"/>
    <lineage>
        <taxon>Bacteria</taxon>
        <taxon>Pseudomonadati</taxon>
        <taxon>Bacteroidota</taxon>
        <taxon>Flavobacteriia</taxon>
        <taxon>Flavobacteriales</taxon>
        <taxon>Flavobacteriaceae</taxon>
        <taxon>Salegentibacter</taxon>
    </lineage>
</organism>
<evidence type="ECO:0000256" key="1">
    <source>
        <dbReference type="ARBA" id="ARBA00022729"/>
    </source>
</evidence>
<keyword evidence="1 4" id="KW-0732">Signal</keyword>
<gene>
    <name evidence="6" type="ORF">SAMN04488033_11448</name>
</gene>
<dbReference type="RefSeq" id="WP_093304860.1">
    <property type="nucleotide sequence ID" value="NZ_FOOH01000014.1"/>
</dbReference>
<keyword evidence="2" id="KW-0677">Repeat</keyword>
<evidence type="ECO:0000313" key="7">
    <source>
        <dbReference type="Proteomes" id="UP000199116"/>
    </source>
</evidence>
<reference evidence="7" key="1">
    <citation type="submission" date="2016-10" db="EMBL/GenBank/DDBJ databases">
        <authorList>
            <person name="Varghese N."/>
            <person name="Submissions S."/>
        </authorList>
    </citation>
    <scope>NUCLEOTIDE SEQUENCE [LARGE SCALE GENOMIC DNA]</scope>
    <source>
        <strain evidence="7">DSM 23515</strain>
    </source>
</reference>
<dbReference type="InterPro" id="IPR013519">
    <property type="entry name" value="Int_alpha_beta-p"/>
</dbReference>
<feature type="chain" id="PRO_5011509828" evidence="4">
    <location>
        <begin position="26"/>
        <end position="1123"/>
    </location>
</feature>
<evidence type="ECO:0000259" key="5">
    <source>
        <dbReference type="Pfam" id="PF07593"/>
    </source>
</evidence>
<dbReference type="EMBL" id="FOOH01000014">
    <property type="protein sequence ID" value="SFF91877.1"/>
    <property type="molecule type" value="Genomic_DNA"/>
</dbReference>
<dbReference type="Proteomes" id="UP000199116">
    <property type="component" value="Unassembled WGS sequence"/>
</dbReference>
<dbReference type="AlphaFoldDB" id="A0A1I2MQW6"/>
<dbReference type="SUPFAM" id="SSF69318">
    <property type="entry name" value="Integrin alpha N-terminal domain"/>
    <property type="match status" value="2"/>
</dbReference>